<name>A0A8K0PEB4_9PEZI</name>
<comment type="cofactor">
    <cofactor evidence="1">
        <name>pyridoxal 5'-phosphate</name>
        <dbReference type="ChEBI" id="CHEBI:597326"/>
    </cofactor>
</comment>
<proteinExistence type="inferred from homology"/>
<dbReference type="Pfam" id="PF00291">
    <property type="entry name" value="PALP"/>
    <property type="match status" value="1"/>
</dbReference>
<dbReference type="Proteomes" id="UP000809789">
    <property type="component" value="Unassembled WGS sequence"/>
</dbReference>
<reference evidence="12" key="1">
    <citation type="submission" date="2021-07" db="EMBL/GenBank/DDBJ databases">
        <title>Elsinoe batatas strain:CRI-CJ2 Genome sequencing and assembly.</title>
        <authorList>
            <person name="Huang L."/>
        </authorList>
    </citation>
    <scope>NUCLEOTIDE SEQUENCE</scope>
    <source>
        <strain evidence="12">CRI-CJ2</strain>
    </source>
</reference>
<comment type="catalytic activity">
    <reaction evidence="10">
        <text>L-serine = pyruvate + NH4(+)</text>
        <dbReference type="Rhea" id="RHEA:19169"/>
        <dbReference type="ChEBI" id="CHEBI:15361"/>
        <dbReference type="ChEBI" id="CHEBI:28938"/>
        <dbReference type="ChEBI" id="CHEBI:33384"/>
        <dbReference type="EC" id="4.3.1.17"/>
    </reaction>
</comment>
<evidence type="ECO:0000256" key="10">
    <source>
        <dbReference type="ARBA" id="ARBA00049406"/>
    </source>
</evidence>
<protein>
    <recommendedName>
        <fullName evidence="5">L-serine ammonia-lyase</fullName>
        <ecNumber evidence="5">4.3.1.17</ecNumber>
    </recommendedName>
</protein>
<evidence type="ECO:0000256" key="3">
    <source>
        <dbReference type="ARBA" id="ARBA00004742"/>
    </source>
</evidence>
<dbReference type="GO" id="GO:0005737">
    <property type="term" value="C:cytoplasm"/>
    <property type="evidence" value="ECO:0007669"/>
    <property type="project" value="UniProtKB-SubCell"/>
</dbReference>
<dbReference type="GO" id="GO:0006567">
    <property type="term" value="P:L-threonine catabolic process"/>
    <property type="evidence" value="ECO:0007669"/>
    <property type="project" value="TreeGrafter"/>
</dbReference>
<evidence type="ECO:0000256" key="4">
    <source>
        <dbReference type="ARBA" id="ARBA00010869"/>
    </source>
</evidence>
<keyword evidence="6" id="KW-0312">Gluconeogenesis</keyword>
<comment type="subcellular location">
    <subcellularLocation>
        <location evidence="2">Cytoplasm</location>
    </subcellularLocation>
</comment>
<evidence type="ECO:0000256" key="2">
    <source>
        <dbReference type="ARBA" id="ARBA00004496"/>
    </source>
</evidence>
<dbReference type="AlphaFoldDB" id="A0A8K0PEB4"/>
<evidence type="ECO:0000256" key="6">
    <source>
        <dbReference type="ARBA" id="ARBA00022432"/>
    </source>
</evidence>
<dbReference type="GO" id="GO:0006565">
    <property type="term" value="P:L-serine catabolic process"/>
    <property type="evidence" value="ECO:0007669"/>
    <property type="project" value="TreeGrafter"/>
</dbReference>
<accession>A0A8K0PEB4</accession>
<evidence type="ECO:0000256" key="1">
    <source>
        <dbReference type="ARBA" id="ARBA00001933"/>
    </source>
</evidence>
<evidence type="ECO:0000256" key="8">
    <source>
        <dbReference type="ARBA" id="ARBA00022898"/>
    </source>
</evidence>
<dbReference type="GO" id="GO:0004794">
    <property type="term" value="F:threonine deaminase activity"/>
    <property type="evidence" value="ECO:0007669"/>
    <property type="project" value="TreeGrafter"/>
</dbReference>
<dbReference type="PROSITE" id="PS00165">
    <property type="entry name" value="DEHYDRATASE_SER_THR"/>
    <property type="match status" value="1"/>
</dbReference>
<evidence type="ECO:0000313" key="12">
    <source>
        <dbReference type="EMBL" id="KAG8624013.1"/>
    </source>
</evidence>
<dbReference type="EMBL" id="JAESVG020000010">
    <property type="protein sequence ID" value="KAG8624013.1"/>
    <property type="molecule type" value="Genomic_DNA"/>
</dbReference>
<comment type="caution">
    <text evidence="12">The sequence shown here is derived from an EMBL/GenBank/DDBJ whole genome shotgun (WGS) entry which is preliminary data.</text>
</comment>
<keyword evidence="7" id="KW-0963">Cytoplasm</keyword>
<keyword evidence="13" id="KW-1185">Reference proteome</keyword>
<dbReference type="PANTHER" id="PTHR48078">
    <property type="entry name" value="THREONINE DEHYDRATASE, MITOCHONDRIAL-RELATED"/>
    <property type="match status" value="1"/>
</dbReference>
<dbReference type="OrthoDB" id="7773036at2759"/>
<dbReference type="SUPFAM" id="SSF53686">
    <property type="entry name" value="Tryptophan synthase beta subunit-like PLP-dependent enzymes"/>
    <property type="match status" value="1"/>
</dbReference>
<keyword evidence="8" id="KW-0663">Pyridoxal phosphate</keyword>
<organism evidence="12 13">
    <name type="scientific">Elsinoe batatas</name>
    <dbReference type="NCBI Taxonomy" id="2601811"/>
    <lineage>
        <taxon>Eukaryota</taxon>
        <taxon>Fungi</taxon>
        <taxon>Dikarya</taxon>
        <taxon>Ascomycota</taxon>
        <taxon>Pezizomycotina</taxon>
        <taxon>Dothideomycetes</taxon>
        <taxon>Dothideomycetidae</taxon>
        <taxon>Myriangiales</taxon>
        <taxon>Elsinoaceae</taxon>
        <taxon>Elsinoe</taxon>
    </lineage>
</organism>
<dbReference type="GO" id="GO:0003941">
    <property type="term" value="F:L-serine ammonia-lyase activity"/>
    <property type="evidence" value="ECO:0007669"/>
    <property type="project" value="UniProtKB-EC"/>
</dbReference>
<dbReference type="Gene3D" id="3.40.50.1100">
    <property type="match status" value="2"/>
</dbReference>
<dbReference type="InterPro" id="IPR036052">
    <property type="entry name" value="TrpB-like_PALP_sf"/>
</dbReference>
<gene>
    <name evidence="12" type="ORF">KVT40_008989</name>
</gene>
<feature type="domain" description="Tryptophan synthase beta chain-like PALP" evidence="11">
    <location>
        <begin position="15"/>
        <end position="324"/>
    </location>
</feature>
<dbReference type="InterPro" id="IPR000634">
    <property type="entry name" value="Ser/Thr_deHydtase_PyrdxlP-BS"/>
</dbReference>
<dbReference type="GO" id="GO:0009097">
    <property type="term" value="P:isoleucine biosynthetic process"/>
    <property type="evidence" value="ECO:0007669"/>
    <property type="project" value="TreeGrafter"/>
</dbReference>
<dbReference type="InterPro" id="IPR001926">
    <property type="entry name" value="TrpB-like_PALP"/>
</dbReference>
<dbReference type="GO" id="GO:0006094">
    <property type="term" value="P:gluconeogenesis"/>
    <property type="evidence" value="ECO:0007669"/>
    <property type="project" value="UniProtKB-KW"/>
</dbReference>
<evidence type="ECO:0000256" key="7">
    <source>
        <dbReference type="ARBA" id="ARBA00022490"/>
    </source>
</evidence>
<dbReference type="InterPro" id="IPR050147">
    <property type="entry name" value="Ser/Thr_Dehydratase"/>
</dbReference>
<dbReference type="EC" id="4.3.1.17" evidence="5"/>
<evidence type="ECO:0000256" key="5">
    <source>
        <dbReference type="ARBA" id="ARBA00012093"/>
    </source>
</evidence>
<keyword evidence="9" id="KW-0456">Lyase</keyword>
<dbReference type="FunFam" id="3.40.50.1100:FF:000040">
    <property type="entry name" value="L-serine dehydratase, putative"/>
    <property type="match status" value="1"/>
</dbReference>
<evidence type="ECO:0000256" key="9">
    <source>
        <dbReference type="ARBA" id="ARBA00023239"/>
    </source>
</evidence>
<comment type="similarity">
    <text evidence="4">Belongs to the serine/threonine dehydratase family.</text>
</comment>
<sequence>MGAQTLAPKPKPWIETPLTESAPLSKAAGCRILLKHDHLQPSGSFKSRGLGLYMLRQLASSSHPNRVAFYCSSGGNAGLACVHAANALGRPATVVVPTATKDFMVAKLRAAGAREVVQIGKQWGEADRYLREEVIPPAEARGEVPVYVMPFDHEAIWEGHSTVVDEVKVQLEEMGVERPDVVVCSVGGGGLINGICEGVERYGWDGEGTKVLGMETRGAESFNRCVVEGRHARLEGIESQATSLGALSVSRRSYELLSTRNYVQSAVLSDGEAAMGCWRLAEDENLLVELACGVNVALCYGGRLEQALGRPVKKDDVVVIEVCGGNAVTVDMMCEWKREHGYLDDRISKKEKATVPSANTNGYH</sequence>
<dbReference type="GO" id="GO:0030170">
    <property type="term" value="F:pyridoxal phosphate binding"/>
    <property type="evidence" value="ECO:0007669"/>
    <property type="project" value="InterPro"/>
</dbReference>
<evidence type="ECO:0000313" key="13">
    <source>
        <dbReference type="Proteomes" id="UP000809789"/>
    </source>
</evidence>
<evidence type="ECO:0000259" key="11">
    <source>
        <dbReference type="Pfam" id="PF00291"/>
    </source>
</evidence>
<comment type="pathway">
    <text evidence="3">Carbohydrate biosynthesis; gluconeogenesis.</text>
</comment>
<dbReference type="PANTHER" id="PTHR48078:SF2">
    <property type="entry name" value="CATABOLIC L-SERINE_THREONINE DEHYDRATASE"/>
    <property type="match status" value="1"/>
</dbReference>